<dbReference type="Pfam" id="PF19842">
    <property type="entry name" value="YqeC"/>
    <property type="match status" value="1"/>
</dbReference>
<dbReference type="AlphaFoldDB" id="A0ABD5TZZ6"/>
<evidence type="ECO:0000313" key="2">
    <source>
        <dbReference type="Proteomes" id="UP001596408"/>
    </source>
</evidence>
<protein>
    <submittedName>
        <fullName evidence="1">Selenium cofactor biosynthesis protein YqeC</fullName>
    </submittedName>
</protein>
<sequence length="248" mass="26016">MTEPTLSETLAIDDDSVVAVVGAGGKKTTLYRLAAETGGVVTATVRIPIFDEEVERVVVTADPEAAAAEEARRPLGLVPEREREDRYLGYDPGVVDALAAAGVGPLLVKADGARTRLLKAPNDREPQIPAAATHVLPLASARVVGEPLSERAVHRPERVSELAGVEEGEEIRPSHVAAVLGHENGGLKGVPDGARAIPTVNMVDTPELADAAREIARGVLDGTTASAVDRVLLTRMTAEDPVVDVVMR</sequence>
<gene>
    <name evidence="1" type="primary">yqeC</name>
    <name evidence="1" type="ORF">ACFQEV_14590</name>
</gene>
<reference evidence="1 2" key="1">
    <citation type="journal article" date="2019" name="Int. J. Syst. Evol. Microbiol.">
        <title>The Global Catalogue of Microorganisms (GCM) 10K type strain sequencing project: providing services to taxonomists for standard genome sequencing and annotation.</title>
        <authorList>
            <consortium name="The Broad Institute Genomics Platform"/>
            <consortium name="The Broad Institute Genome Sequencing Center for Infectious Disease"/>
            <person name="Wu L."/>
            <person name="Ma J."/>
        </authorList>
    </citation>
    <scope>NUCLEOTIDE SEQUENCE [LARGE SCALE GENOMIC DNA]</scope>
    <source>
        <strain evidence="1 2">YIM 94188</strain>
    </source>
</reference>
<keyword evidence="2" id="KW-1185">Reference proteome</keyword>
<evidence type="ECO:0000313" key="1">
    <source>
        <dbReference type="EMBL" id="MFC6826208.1"/>
    </source>
</evidence>
<accession>A0ABD5TZZ6</accession>
<comment type="caution">
    <text evidence="1">The sequence shown here is derived from an EMBL/GenBank/DDBJ whole genome shotgun (WGS) entry which is preliminary data.</text>
</comment>
<dbReference type="Proteomes" id="UP001596408">
    <property type="component" value="Unassembled WGS sequence"/>
</dbReference>
<name>A0ABD5TZZ6_9EURY</name>
<dbReference type="EMBL" id="JBHSXH010000015">
    <property type="protein sequence ID" value="MFC6826208.1"/>
    <property type="molecule type" value="Genomic_DNA"/>
</dbReference>
<dbReference type="RefSeq" id="WP_379697447.1">
    <property type="nucleotide sequence ID" value="NZ_JBHSXH010000015.1"/>
</dbReference>
<organism evidence="1 2">
    <name type="scientific">Halopelagius fulvigenes</name>
    <dbReference type="NCBI Taxonomy" id="1198324"/>
    <lineage>
        <taxon>Archaea</taxon>
        <taxon>Methanobacteriati</taxon>
        <taxon>Methanobacteriota</taxon>
        <taxon>Stenosarchaea group</taxon>
        <taxon>Halobacteria</taxon>
        <taxon>Halobacteriales</taxon>
        <taxon>Haloferacaceae</taxon>
    </lineage>
</organism>
<proteinExistence type="predicted"/>
<dbReference type="InterPro" id="IPR017587">
    <property type="entry name" value="YqeC"/>
</dbReference>
<dbReference type="NCBIfam" id="TIGR03172">
    <property type="entry name" value="selenium cofactor biosynthesis protein YqeC"/>
    <property type="match status" value="1"/>
</dbReference>